<dbReference type="InterPro" id="IPR003661">
    <property type="entry name" value="HisK_dim/P_dom"/>
</dbReference>
<keyword evidence="10" id="KW-0472">Membrane</keyword>
<comment type="caution">
    <text evidence="15">The sequence shown here is derived from an EMBL/GenBank/DDBJ whole genome shotgun (WGS) entry which is preliminary data.</text>
</comment>
<dbReference type="InterPro" id="IPR036890">
    <property type="entry name" value="HATPase_C_sf"/>
</dbReference>
<feature type="domain" description="Response regulatory" evidence="14">
    <location>
        <begin position="1115"/>
        <end position="1230"/>
    </location>
</feature>
<dbReference type="Pfam" id="PF07495">
    <property type="entry name" value="Y_Y_Y"/>
    <property type="match status" value="1"/>
</dbReference>
<dbReference type="InterPro" id="IPR015943">
    <property type="entry name" value="WD40/YVTN_repeat-like_dom_sf"/>
</dbReference>
<name>A0A098SAT9_9BACT</name>
<evidence type="ECO:0000256" key="7">
    <source>
        <dbReference type="ARBA" id="ARBA00023125"/>
    </source>
</evidence>
<sequence>MIRDLPVLLYTAICLAAMAGLSNKASAQLGGPRFINYGVGEGLSQSTVLSAYQDNYGFLWLGTRDGLNRFDGYAFEVFRRRPADSTSLANNVINDITGDSLGNIWIATQGGVSRYLINQSGFRNYTIPNLPQQETRCLWIDPQHQLWAGTNDGLFHYNPVTDAFEQPNTPLVKAVGERYVTKIFTDGEDRLWVGTTSGLFCQLPDQQTIITYTPNAQRPAHQISNERVEDIIQAPDGKLWVATYGGGVCAYDQKGQLTTHYDDRPESEVRLSNAFVRCLEVTPDQKLWIGTFQGLNILDTRTLSLQKILQDSRSSSGLSHGSVRALLQDRKGAIWVGTYFGGVDYFDPDNQRFQHYTHLPELDYSLSFNVVSAFAEATDGKYYVATERGGLNLFDPQTRRFRRLRGQSGHELRSMTIKSLYAAPDGQLWVGTFKGGLHAYDAKTNRFTPHFGAETSQLPALSDAIVNAIAPAGTYLWIGTDKHGGLHKFDPQSGQYVDYPMRKALHQHLLNVNVKAIHADQLGNLWLSTFGRGLVLFNEQTGRITTFEHLPGDPNSLPRNDVTHVLEDQQGQIWVATKGGGICRFDRQRQQFQTFDTRNGLQNNTVLGLLQDQQGQIWASTINGISRWENENQRFRNYSYTNGFPLEELNEGAFFTATNGQLFFGGSNGFVTFDPASLADNTYVPPVYLTALKLFNKDVTPGDDTRLLNVSMLQTDELQLRYFQSIITLEFTALNFLRPEQNRYQYKLEGLEDDWNEVGSQRSATYTNLKEGTYTFLLKGANNDGLWNPEPTQLKITVEAPPWRTWWAILLYSLVILLGIYLLRYLSLRSARLRNEIRIKELEKEKLEEVHQLKLQSFTDVSHEFRTPLTLIIDPLEQVLEQHKAEDWLGRQLNLMHFNARRLLLLVNQVLDINALETGKVGLRKEPVPLGQMTKHICDTFRGQAAKHQLELYFADELPEAWYEADKDKLEKIIYNLISNAIKFNKPGGQVRVALSQKPDNGKVQLTVADTGQGIAPEVREKVFERFYKSEQTKGTGIGLSLTKSLVEAMGGSIRLQSQPDSGTTFTLLLPLKPVGQSDENVASAFVKPLPVEYQLSVDEPNAAPENTNSSSKLHLLIVEDDPDLRRYLRDNLSGAYKITTAKNGRSGLEKARTHTPDFILSDIMMPEMDGIEMCRALKTDPEYCHIPILLLTAKGEDTDRVHALETGADDYLAKPFIMRELRSRIQNRLKMRDLLRRRYSHGPDLQTEALQLSSYDEELLQRVQAAVEAHLDDPDWSVEALAEAVNLSRVHLYRKLKGLLDVSPSTFIRNIRLKHAAQLLAQNKVNVSEVAYRVGFQDPAYFGKSFKKQYGLSPSQYAKQAGK</sequence>
<feature type="domain" description="Histidine kinase" evidence="13">
    <location>
        <begin position="860"/>
        <end position="1074"/>
    </location>
</feature>
<organism evidence="15 16">
    <name type="scientific">Phaeodactylibacter xiamenensis</name>
    <dbReference type="NCBI Taxonomy" id="1524460"/>
    <lineage>
        <taxon>Bacteria</taxon>
        <taxon>Pseudomonadati</taxon>
        <taxon>Bacteroidota</taxon>
        <taxon>Saprospiria</taxon>
        <taxon>Saprospirales</taxon>
        <taxon>Haliscomenobacteraceae</taxon>
        <taxon>Phaeodactylibacter</taxon>
    </lineage>
</organism>
<dbReference type="InterPro" id="IPR001789">
    <property type="entry name" value="Sig_transdc_resp-reg_receiver"/>
</dbReference>
<gene>
    <name evidence="15" type="ORF">IX84_10230</name>
</gene>
<dbReference type="Gene3D" id="1.10.287.130">
    <property type="match status" value="1"/>
</dbReference>
<keyword evidence="10" id="KW-0812">Transmembrane</keyword>
<dbReference type="SUPFAM" id="SSF52172">
    <property type="entry name" value="CheY-like"/>
    <property type="match status" value="1"/>
</dbReference>
<feature type="domain" description="HTH araC/xylS-type" evidence="12">
    <location>
        <begin position="1262"/>
        <end position="1361"/>
    </location>
</feature>
<feature type="transmembrane region" description="Helical" evidence="10">
    <location>
        <begin position="806"/>
        <end position="826"/>
    </location>
</feature>
<feature type="modified residue" description="4-aspartylphosphate" evidence="9">
    <location>
        <position position="1163"/>
    </location>
</feature>
<evidence type="ECO:0000256" key="9">
    <source>
        <dbReference type="PROSITE-ProRule" id="PRU00169"/>
    </source>
</evidence>
<dbReference type="SMART" id="SM00388">
    <property type="entry name" value="HisKA"/>
    <property type="match status" value="1"/>
</dbReference>
<dbReference type="InterPro" id="IPR011123">
    <property type="entry name" value="Y_Y_Y"/>
</dbReference>
<dbReference type="Gene3D" id="3.30.565.10">
    <property type="entry name" value="Histidine kinase-like ATPase, C-terminal domain"/>
    <property type="match status" value="1"/>
</dbReference>
<dbReference type="FunFam" id="2.60.40.10:FF:000791">
    <property type="entry name" value="Two-component system sensor histidine kinase/response regulator"/>
    <property type="match status" value="1"/>
</dbReference>
<dbReference type="InterPro" id="IPR011110">
    <property type="entry name" value="Reg_prop"/>
</dbReference>
<keyword evidence="10" id="KW-1133">Transmembrane helix</keyword>
<evidence type="ECO:0000259" key="13">
    <source>
        <dbReference type="PROSITE" id="PS50109"/>
    </source>
</evidence>
<dbReference type="SMART" id="SM00387">
    <property type="entry name" value="HATPase_c"/>
    <property type="match status" value="1"/>
</dbReference>
<dbReference type="Pfam" id="PF02518">
    <property type="entry name" value="HATPase_c"/>
    <property type="match status" value="1"/>
</dbReference>
<dbReference type="EMBL" id="JPOS01000020">
    <property type="protein sequence ID" value="KGE88192.1"/>
    <property type="molecule type" value="Genomic_DNA"/>
</dbReference>
<feature type="chain" id="PRO_5001940087" description="histidine kinase" evidence="11">
    <location>
        <begin position="28"/>
        <end position="1364"/>
    </location>
</feature>
<evidence type="ECO:0000256" key="5">
    <source>
        <dbReference type="ARBA" id="ARBA00022777"/>
    </source>
</evidence>
<evidence type="ECO:0000256" key="4">
    <source>
        <dbReference type="ARBA" id="ARBA00022679"/>
    </source>
</evidence>
<dbReference type="InterPro" id="IPR009057">
    <property type="entry name" value="Homeodomain-like_sf"/>
</dbReference>
<evidence type="ECO:0000256" key="11">
    <source>
        <dbReference type="SAM" id="SignalP"/>
    </source>
</evidence>
<dbReference type="SUPFAM" id="SSF55874">
    <property type="entry name" value="ATPase domain of HSP90 chaperone/DNA topoisomerase II/histidine kinase"/>
    <property type="match status" value="1"/>
</dbReference>
<evidence type="ECO:0000259" key="14">
    <source>
        <dbReference type="PROSITE" id="PS50110"/>
    </source>
</evidence>
<dbReference type="InterPro" id="IPR003594">
    <property type="entry name" value="HATPase_dom"/>
</dbReference>
<dbReference type="InterPro" id="IPR018060">
    <property type="entry name" value="HTH_AraC"/>
</dbReference>
<dbReference type="GO" id="GO:0003700">
    <property type="term" value="F:DNA-binding transcription factor activity"/>
    <property type="evidence" value="ECO:0007669"/>
    <property type="project" value="InterPro"/>
</dbReference>
<keyword evidence="11" id="KW-0732">Signal</keyword>
<dbReference type="Gene3D" id="2.60.40.10">
    <property type="entry name" value="Immunoglobulins"/>
    <property type="match status" value="1"/>
</dbReference>
<keyword evidence="16" id="KW-1185">Reference proteome</keyword>
<dbReference type="Pfam" id="PF00072">
    <property type="entry name" value="Response_reg"/>
    <property type="match status" value="1"/>
</dbReference>
<dbReference type="SUPFAM" id="SSF46689">
    <property type="entry name" value="Homeodomain-like"/>
    <property type="match status" value="1"/>
</dbReference>
<dbReference type="PROSITE" id="PS01124">
    <property type="entry name" value="HTH_ARAC_FAMILY_2"/>
    <property type="match status" value="1"/>
</dbReference>
<keyword evidence="4" id="KW-0808">Transferase</keyword>
<feature type="signal peptide" evidence="11">
    <location>
        <begin position="1"/>
        <end position="27"/>
    </location>
</feature>
<dbReference type="SMART" id="SM00342">
    <property type="entry name" value="HTH_ARAC"/>
    <property type="match status" value="1"/>
</dbReference>
<keyword evidence="7" id="KW-0238">DNA-binding</keyword>
<dbReference type="GO" id="GO:0000155">
    <property type="term" value="F:phosphorelay sensor kinase activity"/>
    <property type="evidence" value="ECO:0007669"/>
    <property type="project" value="InterPro"/>
</dbReference>
<dbReference type="EC" id="2.7.13.3" evidence="2"/>
<dbReference type="InterPro" id="IPR013783">
    <property type="entry name" value="Ig-like_fold"/>
</dbReference>
<dbReference type="CDD" id="cd00146">
    <property type="entry name" value="PKD"/>
    <property type="match status" value="1"/>
</dbReference>
<dbReference type="Pfam" id="PF07494">
    <property type="entry name" value="Reg_prop"/>
    <property type="match status" value="6"/>
</dbReference>
<dbReference type="InterPro" id="IPR036097">
    <property type="entry name" value="HisK_dim/P_sf"/>
</dbReference>
<dbReference type="SMART" id="SM00448">
    <property type="entry name" value="REC"/>
    <property type="match status" value="1"/>
</dbReference>
<dbReference type="Proteomes" id="UP000029736">
    <property type="component" value="Unassembled WGS sequence"/>
</dbReference>
<keyword evidence="3 9" id="KW-0597">Phosphoprotein</keyword>
<dbReference type="InterPro" id="IPR011006">
    <property type="entry name" value="CheY-like_superfamily"/>
</dbReference>
<dbReference type="SUPFAM" id="SSF47384">
    <property type="entry name" value="Homodimeric domain of signal transducing histidine kinase"/>
    <property type="match status" value="1"/>
</dbReference>
<evidence type="ECO:0000313" key="16">
    <source>
        <dbReference type="Proteomes" id="UP000029736"/>
    </source>
</evidence>
<evidence type="ECO:0000256" key="1">
    <source>
        <dbReference type="ARBA" id="ARBA00000085"/>
    </source>
</evidence>
<proteinExistence type="predicted"/>
<dbReference type="PANTHER" id="PTHR43547:SF2">
    <property type="entry name" value="HYBRID SIGNAL TRANSDUCTION HISTIDINE KINASE C"/>
    <property type="match status" value="1"/>
</dbReference>
<dbReference type="PANTHER" id="PTHR43547">
    <property type="entry name" value="TWO-COMPONENT HISTIDINE KINASE"/>
    <property type="match status" value="1"/>
</dbReference>
<dbReference type="CDD" id="cd00082">
    <property type="entry name" value="HisKA"/>
    <property type="match status" value="1"/>
</dbReference>
<dbReference type="PRINTS" id="PR00344">
    <property type="entry name" value="BCTRLSENSOR"/>
</dbReference>
<dbReference type="PROSITE" id="PS50110">
    <property type="entry name" value="RESPONSE_REGULATORY"/>
    <property type="match status" value="1"/>
</dbReference>
<keyword evidence="8" id="KW-0804">Transcription</keyword>
<comment type="catalytic activity">
    <reaction evidence="1">
        <text>ATP + protein L-histidine = ADP + protein N-phospho-L-histidine.</text>
        <dbReference type="EC" id="2.7.13.3"/>
    </reaction>
</comment>
<reference evidence="15 16" key="1">
    <citation type="journal article" date="2014" name="Int. J. Syst. Evol. Microbiol.">
        <title>Phaeodactylibacter xiamenensis gen. nov., sp. nov., a member of the family Saprospiraceae isolated from the marine alga Phaeodactylum tricornutum.</title>
        <authorList>
            <person name="Chen Z.Jr."/>
            <person name="Lei X."/>
            <person name="Lai Q."/>
            <person name="Li Y."/>
            <person name="Zhang B."/>
            <person name="Zhang J."/>
            <person name="Zhang H."/>
            <person name="Yang L."/>
            <person name="Zheng W."/>
            <person name="Tian Y."/>
            <person name="Yu Z."/>
            <person name="Xu H.Jr."/>
            <person name="Zheng T."/>
        </authorList>
    </citation>
    <scope>NUCLEOTIDE SEQUENCE [LARGE SCALE GENOMIC DNA]</scope>
    <source>
        <strain evidence="15 16">KD52</strain>
    </source>
</reference>
<protein>
    <recommendedName>
        <fullName evidence="2">histidine kinase</fullName>
        <ecNumber evidence="2">2.7.13.3</ecNumber>
    </recommendedName>
</protein>
<dbReference type="InterPro" id="IPR004358">
    <property type="entry name" value="Sig_transdc_His_kin-like_C"/>
</dbReference>
<evidence type="ECO:0000313" key="15">
    <source>
        <dbReference type="EMBL" id="KGE88192.1"/>
    </source>
</evidence>
<dbReference type="InterPro" id="IPR005467">
    <property type="entry name" value="His_kinase_dom"/>
</dbReference>
<dbReference type="SUPFAM" id="SSF63829">
    <property type="entry name" value="Calcium-dependent phosphotriesterase"/>
    <property type="match status" value="3"/>
</dbReference>
<dbReference type="CDD" id="cd17574">
    <property type="entry name" value="REC_OmpR"/>
    <property type="match status" value="1"/>
</dbReference>
<dbReference type="InterPro" id="IPR018062">
    <property type="entry name" value="HTH_AraC-typ_CS"/>
</dbReference>
<keyword evidence="6" id="KW-0805">Transcription regulation</keyword>
<evidence type="ECO:0000256" key="3">
    <source>
        <dbReference type="ARBA" id="ARBA00022553"/>
    </source>
</evidence>
<evidence type="ECO:0000256" key="10">
    <source>
        <dbReference type="SAM" id="Phobius"/>
    </source>
</evidence>
<dbReference type="GO" id="GO:0043565">
    <property type="term" value="F:sequence-specific DNA binding"/>
    <property type="evidence" value="ECO:0007669"/>
    <property type="project" value="InterPro"/>
</dbReference>
<dbReference type="Pfam" id="PF00512">
    <property type="entry name" value="HisKA"/>
    <property type="match status" value="1"/>
</dbReference>
<dbReference type="Gene3D" id="1.10.10.60">
    <property type="entry name" value="Homeodomain-like"/>
    <property type="match status" value="1"/>
</dbReference>
<accession>A0A098SAT9</accession>
<evidence type="ECO:0000256" key="8">
    <source>
        <dbReference type="ARBA" id="ARBA00023163"/>
    </source>
</evidence>
<keyword evidence="5" id="KW-0418">Kinase</keyword>
<evidence type="ECO:0000256" key="2">
    <source>
        <dbReference type="ARBA" id="ARBA00012438"/>
    </source>
</evidence>
<dbReference type="PROSITE" id="PS50109">
    <property type="entry name" value="HIS_KIN"/>
    <property type="match status" value="1"/>
</dbReference>
<dbReference type="Pfam" id="PF12833">
    <property type="entry name" value="HTH_18"/>
    <property type="match status" value="1"/>
</dbReference>
<dbReference type="Gene3D" id="3.40.50.2300">
    <property type="match status" value="1"/>
</dbReference>
<dbReference type="PROSITE" id="PS00041">
    <property type="entry name" value="HTH_ARAC_FAMILY_1"/>
    <property type="match status" value="1"/>
</dbReference>
<dbReference type="STRING" id="1524460.IX84_10230"/>
<evidence type="ECO:0000256" key="6">
    <source>
        <dbReference type="ARBA" id="ARBA00023015"/>
    </source>
</evidence>
<dbReference type="FunFam" id="3.30.565.10:FF:000006">
    <property type="entry name" value="Sensor histidine kinase WalK"/>
    <property type="match status" value="1"/>
</dbReference>
<evidence type="ECO:0000259" key="12">
    <source>
        <dbReference type="PROSITE" id="PS01124"/>
    </source>
</evidence>
<dbReference type="Gene3D" id="2.130.10.10">
    <property type="entry name" value="YVTN repeat-like/Quinoprotein amine dehydrogenase"/>
    <property type="match status" value="2"/>
</dbReference>
<dbReference type="CDD" id="cd00075">
    <property type="entry name" value="HATPase"/>
    <property type="match status" value="1"/>
</dbReference>